<feature type="domain" description="Dihydrodipicolinate reductase C-terminal" evidence="15">
    <location>
        <begin position="109"/>
        <end position="224"/>
    </location>
</feature>
<dbReference type="Pfam" id="PF01113">
    <property type="entry name" value="DapB_N"/>
    <property type="match status" value="1"/>
</dbReference>
<evidence type="ECO:0000256" key="11">
    <source>
        <dbReference type="ARBA" id="ARBA00049080"/>
    </source>
</evidence>
<sequence>MIKVIVNGAKGKMGQETVKAVEKESDLKLAAKLDVGDNLAEAIKKHQAQVVIDFTHPESVISNIRTILTSGAHAVIGTTGISKDDLMEIGKLCEKNKVNCLIAPNFAIGAVLMMQYAKDAAKHMRHAEIIEMHHPQKVDRPSGTALKTAEMMKESLGEGADVPIHSVRLPGLVAHQEVIFGGLGQTLTIRHDTINRESFMPGVILAVKKVAHLKGLVYGLENIL</sequence>
<evidence type="ECO:0000256" key="6">
    <source>
        <dbReference type="ARBA" id="ARBA00023002"/>
    </source>
</evidence>
<evidence type="ECO:0000256" key="1">
    <source>
        <dbReference type="ARBA" id="ARBA00006642"/>
    </source>
</evidence>
<evidence type="ECO:0000256" key="13">
    <source>
        <dbReference type="HAMAP-Rule" id="MF_00102"/>
    </source>
</evidence>
<comment type="similarity">
    <text evidence="1 13">Belongs to the DapB family.</text>
</comment>
<dbReference type="GO" id="GO:0005829">
    <property type="term" value="C:cytosol"/>
    <property type="evidence" value="ECO:0007669"/>
    <property type="project" value="TreeGrafter"/>
</dbReference>
<dbReference type="EMBL" id="WPAF01000002">
    <property type="protein sequence ID" value="KAF0135128.1"/>
    <property type="molecule type" value="Genomic_DNA"/>
</dbReference>
<evidence type="ECO:0000256" key="7">
    <source>
        <dbReference type="ARBA" id="ARBA00023027"/>
    </source>
</evidence>
<gene>
    <name evidence="13" type="primary">dapB</name>
    <name evidence="16" type="ORF">FD145_266</name>
</gene>
<dbReference type="InterPro" id="IPR036291">
    <property type="entry name" value="NAD(P)-bd_dom_sf"/>
</dbReference>
<dbReference type="Proteomes" id="UP000488506">
    <property type="component" value="Unassembled WGS sequence"/>
</dbReference>
<comment type="function">
    <text evidence="13">Catalyzes the conversion of 4-hydroxy-tetrahydrodipicolinate (HTPA) to tetrahydrodipicolinate.</text>
</comment>
<dbReference type="InterPro" id="IPR023940">
    <property type="entry name" value="DHDPR_bac"/>
</dbReference>
<keyword evidence="3 13" id="KW-0028">Amino-acid biosynthesis</keyword>
<feature type="active site" description="Proton donor" evidence="13">
    <location>
        <position position="137"/>
    </location>
</feature>
<reference evidence="16 17" key="1">
    <citation type="submission" date="2019-12" db="EMBL/GenBank/DDBJ databases">
        <authorList>
            <person name="Wolfe R."/>
            <person name="Danczak R."/>
            <person name="Wilkins M."/>
        </authorList>
    </citation>
    <scope>NUCLEOTIDE SEQUENCE [LARGE SCALE GENOMIC DNA]</scope>
    <source>
        <strain evidence="16">X2_MaxBin.013</strain>
    </source>
</reference>
<feature type="binding site" evidence="13">
    <location>
        <begin position="103"/>
        <end position="106"/>
    </location>
    <ligand>
        <name>NAD(+)</name>
        <dbReference type="ChEBI" id="CHEBI:57540"/>
    </ligand>
</feature>
<protein>
    <recommendedName>
        <fullName evidence="10 13">4-hydroxy-tetrahydrodipicolinate reductase</fullName>
        <shortName evidence="13">HTPA reductase</shortName>
        <ecNumber evidence="10 13">1.17.1.8</ecNumber>
    </recommendedName>
</protein>
<dbReference type="Gene3D" id="3.30.360.10">
    <property type="entry name" value="Dihydrodipicolinate Reductase, domain 2"/>
    <property type="match status" value="1"/>
</dbReference>
<evidence type="ECO:0000256" key="8">
    <source>
        <dbReference type="ARBA" id="ARBA00023154"/>
    </source>
</evidence>
<evidence type="ECO:0000313" key="17">
    <source>
        <dbReference type="Proteomes" id="UP000488506"/>
    </source>
</evidence>
<comment type="caution">
    <text evidence="13">Lacks conserved residue(s) required for the propagation of feature annotation.</text>
</comment>
<evidence type="ECO:0000256" key="12">
    <source>
        <dbReference type="ARBA" id="ARBA00049396"/>
    </source>
</evidence>
<dbReference type="GO" id="GO:0008839">
    <property type="term" value="F:4-hydroxy-tetrahydrodipicolinate reductase"/>
    <property type="evidence" value="ECO:0007669"/>
    <property type="project" value="UniProtKB-UniRule"/>
</dbReference>
<dbReference type="EC" id="1.17.1.8" evidence="10 13"/>
<evidence type="ECO:0000313" key="16">
    <source>
        <dbReference type="EMBL" id="KAF0135128.1"/>
    </source>
</evidence>
<dbReference type="GO" id="GO:0019877">
    <property type="term" value="P:diaminopimelate biosynthetic process"/>
    <property type="evidence" value="ECO:0007669"/>
    <property type="project" value="UniProtKB-UniRule"/>
</dbReference>
<dbReference type="PANTHER" id="PTHR20836:SF0">
    <property type="entry name" value="4-HYDROXY-TETRAHYDRODIPICOLINATE REDUCTASE 1, CHLOROPLASTIC-RELATED"/>
    <property type="match status" value="1"/>
</dbReference>
<evidence type="ECO:0000256" key="10">
    <source>
        <dbReference type="ARBA" id="ARBA00038983"/>
    </source>
</evidence>
<comment type="subcellular location">
    <subcellularLocation>
        <location evidence="13">Cytoplasm</location>
    </subcellularLocation>
</comment>
<comment type="catalytic activity">
    <reaction evidence="11 13">
        <text>(S)-2,3,4,5-tetrahydrodipicolinate + NADP(+) + H2O = (2S,4S)-4-hydroxy-2,3,4,5-tetrahydrodipicolinate + NADPH + H(+)</text>
        <dbReference type="Rhea" id="RHEA:35331"/>
        <dbReference type="ChEBI" id="CHEBI:15377"/>
        <dbReference type="ChEBI" id="CHEBI:15378"/>
        <dbReference type="ChEBI" id="CHEBI:16845"/>
        <dbReference type="ChEBI" id="CHEBI:57783"/>
        <dbReference type="ChEBI" id="CHEBI:58349"/>
        <dbReference type="ChEBI" id="CHEBI:67139"/>
        <dbReference type="EC" id="1.17.1.8"/>
    </reaction>
</comment>
<feature type="binding site" evidence="13">
    <location>
        <begin position="8"/>
        <end position="13"/>
    </location>
    <ligand>
        <name>NAD(+)</name>
        <dbReference type="ChEBI" id="CHEBI:57540"/>
    </ligand>
</feature>
<evidence type="ECO:0000256" key="5">
    <source>
        <dbReference type="ARBA" id="ARBA00022915"/>
    </source>
</evidence>
<organism evidence="16 17">
    <name type="scientific">Candidatus Saganbacteria bacterium</name>
    <dbReference type="NCBI Taxonomy" id="2575572"/>
    <lineage>
        <taxon>Bacteria</taxon>
        <taxon>Bacillati</taxon>
        <taxon>Saganbacteria</taxon>
    </lineage>
</organism>
<evidence type="ECO:0000259" key="15">
    <source>
        <dbReference type="Pfam" id="PF05173"/>
    </source>
</evidence>
<keyword evidence="2 13" id="KW-0963">Cytoplasm</keyword>
<dbReference type="GO" id="GO:0016726">
    <property type="term" value="F:oxidoreductase activity, acting on CH or CH2 groups, NAD or NADP as acceptor"/>
    <property type="evidence" value="ECO:0007669"/>
    <property type="project" value="UniProtKB-UniRule"/>
</dbReference>
<evidence type="ECO:0000256" key="3">
    <source>
        <dbReference type="ARBA" id="ARBA00022605"/>
    </source>
</evidence>
<dbReference type="GO" id="GO:0009089">
    <property type="term" value="P:lysine biosynthetic process via diaminopimelate"/>
    <property type="evidence" value="ECO:0007669"/>
    <property type="project" value="UniProtKB-UniRule"/>
</dbReference>
<dbReference type="CDD" id="cd02274">
    <property type="entry name" value="DHDPR_N"/>
    <property type="match status" value="1"/>
</dbReference>
<dbReference type="Gene3D" id="3.40.50.720">
    <property type="entry name" value="NAD(P)-binding Rossmann-like Domain"/>
    <property type="match status" value="1"/>
</dbReference>
<feature type="active site" description="Proton donor/acceptor" evidence="13">
    <location>
        <position position="133"/>
    </location>
</feature>
<dbReference type="GO" id="GO:0051287">
    <property type="term" value="F:NAD binding"/>
    <property type="evidence" value="ECO:0007669"/>
    <property type="project" value="UniProtKB-UniRule"/>
</dbReference>
<dbReference type="FunFam" id="3.30.360.10:FF:000009">
    <property type="entry name" value="4-hydroxy-tetrahydrodipicolinate reductase"/>
    <property type="match status" value="1"/>
</dbReference>
<comment type="catalytic activity">
    <reaction evidence="12 13">
        <text>(S)-2,3,4,5-tetrahydrodipicolinate + NAD(+) + H2O = (2S,4S)-4-hydroxy-2,3,4,5-tetrahydrodipicolinate + NADH + H(+)</text>
        <dbReference type="Rhea" id="RHEA:35323"/>
        <dbReference type="ChEBI" id="CHEBI:15377"/>
        <dbReference type="ChEBI" id="CHEBI:15378"/>
        <dbReference type="ChEBI" id="CHEBI:16845"/>
        <dbReference type="ChEBI" id="CHEBI:57540"/>
        <dbReference type="ChEBI" id="CHEBI:57945"/>
        <dbReference type="ChEBI" id="CHEBI:67139"/>
        <dbReference type="EC" id="1.17.1.8"/>
    </reaction>
</comment>
<dbReference type="HAMAP" id="MF_00102">
    <property type="entry name" value="DapB"/>
    <property type="match status" value="1"/>
</dbReference>
<dbReference type="InterPro" id="IPR000846">
    <property type="entry name" value="DapB_N"/>
</dbReference>
<dbReference type="PANTHER" id="PTHR20836">
    <property type="entry name" value="DIHYDRODIPICOLINATE REDUCTASE"/>
    <property type="match status" value="1"/>
</dbReference>
<dbReference type="Pfam" id="PF05173">
    <property type="entry name" value="DapB_C"/>
    <property type="match status" value="1"/>
</dbReference>
<keyword evidence="4 13" id="KW-0521">NADP</keyword>
<dbReference type="SUPFAM" id="SSF55347">
    <property type="entry name" value="Glyceraldehyde-3-phosphate dehydrogenase-like, C-terminal domain"/>
    <property type="match status" value="1"/>
</dbReference>
<feature type="domain" description="Dihydrodipicolinate reductase N-terminal" evidence="14">
    <location>
        <begin position="2"/>
        <end position="106"/>
    </location>
</feature>
<evidence type="ECO:0000256" key="2">
    <source>
        <dbReference type="ARBA" id="ARBA00022490"/>
    </source>
</evidence>
<name>A0A833L2A8_UNCSA</name>
<dbReference type="AlphaFoldDB" id="A0A833L2A8"/>
<comment type="pathway">
    <text evidence="9 13">Amino-acid biosynthesis; L-lysine biosynthesis via DAP pathway; (S)-tetrahydrodipicolinate from L-aspartate: step 4/4.</text>
</comment>
<keyword evidence="6 13" id="KW-0560">Oxidoreductase</keyword>
<evidence type="ECO:0000256" key="4">
    <source>
        <dbReference type="ARBA" id="ARBA00022857"/>
    </source>
</evidence>
<dbReference type="SUPFAM" id="SSF51735">
    <property type="entry name" value="NAD(P)-binding Rossmann-fold domains"/>
    <property type="match status" value="1"/>
</dbReference>
<proteinExistence type="inferred from homology"/>
<comment type="caution">
    <text evidence="16">The sequence shown here is derived from an EMBL/GenBank/DDBJ whole genome shotgun (WGS) entry which is preliminary data.</text>
</comment>
<comment type="subunit">
    <text evidence="13">Homotetramer.</text>
</comment>
<feature type="binding site" evidence="13">
    <location>
        <position position="134"/>
    </location>
    <ligand>
        <name>(S)-2,3,4,5-tetrahydrodipicolinate</name>
        <dbReference type="ChEBI" id="CHEBI:16845"/>
    </ligand>
</feature>
<feature type="binding site" evidence="13">
    <location>
        <begin position="143"/>
        <end position="144"/>
    </location>
    <ligand>
        <name>(S)-2,3,4,5-tetrahydrodipicolinate</name>
        <dbReference type="ChEBI" id="CHEBI:16845"/>
    </ligand>
</feature>
<dbReference type="UniPathway" id="UPA00034">
    <property type="reaction ID" value="UER00018"/>
</dbReference>
<keyword evidence="5 13" id="KW-0220">Diaminopimelate biosynthesis</keyword>
<comment type="caution">
    <text evidence="13">Was originally thought to be a dihydrodipicolinate reductase (DHDPR), catalyzing the conversion of dihydrodipicolinate to tetrahydrodipicolinate. However, it was shown in E.coli that the substrate of the enzymatic reaction is not dihydrodipicolinate (DHDP) but in fact (2S,4S)-4-hydroxy-2,3,4,5-tetrahydrodipicolinic acid (HTPA), the product released by the DapA-catalyzed reaction.</text>
</comment>
<dbReference type="GO" id="GO:0050661">
    <property type="term" value="F:NADP binding"/>
    <property type="evidence" value="ECO:0007669"/>
    <property type="project" value="UniProtKB-UniRule"/>
</dbReference>
<dbReference type="NCBIfam" id="TIGR00036">
    <property type="entry name" value="dapB"/>
    <property type="match status" value="1"/>
</dbReference>
<feature type="binding site" evidence="13">
    <location>
        <position position="34"/>
    </location>
    <ligand>
        <name>NAD(+)</name>
        <dbReference type="ChEBI" id="CHEBI:57540"/>
    </ligand>
</feature>
<dbReference type="PROSITE" id="PS01298">
    <property type="entry name" value="DAPB"/>
    <property type="match status" value="1"/>
</dbReference>
<keyword evidence="7 13" id="KW-0520">NAD</keyword>
<accession>A0A833L2A8</accession>
<evidence type="ECO:0000256" key="9">
    <source>
        <dbReference type="ARBA" id="ARBA00037922"/>
    </source>
</evidence>
<keyword evidence="8 13" id="KW-0457">Lysine biosynthesis</keyword>
<feature type="binding site" evidence="13">
    <location>
        <begin position="77"/>
        <end position="79"/>
    </location>
    <ligand>
        <name>NAD(+)</name>
        <dbReference type="ChEBI" id="CHEBI:57540"/>
    </ligand>
</feature>
<dbReference type="InterPro" id="IPR022664">
    <property type="entry name" value="DapB_N_CS"/>
</dbReference>
<evidence type="ECO:0000259" key="14">
    <source>
        <dbReference type="Pfam" id="PF01113"/>
    </source>
</evidence>
<dbReference type="PIRSF" id="PIRSF000161">
    <property type="entry name" value="DHPR"/>
    <property type="match status" value="1"/>
</dbReference>
<dbReference type="InterPro" id="IPR022663">
    <property type="entry name" value="DapB_C"/>
</dbReference>